<keyword evidence="2" id="KW-0805">Transcription regulation</keyword>
<dbReference type="PROSITE" id="PS50888">
    <property type="entry name" value="BHLH"/>
    <property type="match status" value="1"/>
</dbReference>
<feature type="domain" description="BHLH" evidence="6">
    <location>
        <begin position="557"/>
        <end position="607"/>
    </location>
</feature>
<keyword evidence="3" id="KW-0804">Transcription</keyword>
<comment type="subcellular location">
    <subcellularLocation>
        <location evidence="1">Nucleus</location>
    </subcellularLocation>
</comment>
<feature type="compositionally biased region" description="Basic and acidic residues" evidence="5">
    <location>
        <begin position="529"/>
        <end position="541"/>
    </location>
</feature>
<keyword evidence="4" id="KW-0539">Nucleus</keyword>
<dbReference type="Pfam" id="PF00010">
    <property type="entry name" value="HLH"/>
    <property type="match status" value="1"/>
</dbReference>
<dbReference type="InterPro" id="IPR011598">
    <property type="entry name" value="bHLH_dom"/>
</dbReference>
<keyword evidence="8" id="KW-1185">Reference proteome</keyword>
<reference evidence="7" key="1">
    <citation type="submission" date="2024-02" db="EMBL/GenBank/DDBJ databases">
        <authorList>
            <consortium name="ELIXIR-Norway"/>
            <consortium name="Elixir Norway"/>
        </authorList>
    </citation>
    <scope>NUCLEOTIDE SEQUENCE</scope>
</reference>
<evidence type="ECO:0000313" key="7">
    <source>
        <dbReference type="EMBL" id="CAK9226620.1"/>
    </source>
</evidence>
<sequence>MASMASASPDMSLLSSHFNKIASGTGDMRSSSPHSTSSLASFYNSFVNSPYSSHQSVGSSSPGGGGTHPGWCHGQSATVDSYLITAATDQHPILQNKVKSLAGAGALVQEHSSLSSSCKGNASAVLLQHMGSVETSREWAQQVEDTKACLQYGGSMASLLSTPTSYNRARAPPRSSGNRVHHMTEGAMIRELIDRMGGGTSNNQAGTIPSSSMGVSISHRPGHPMEKLLNLGSSSCSNAPAGLTNDHPSKAAGGLATLKGGVGLAATSRTSLAQFSGSSDPGFTSPLAAKFSPFCSNAANYPQAPQQTIPALLAADDRETTSPRSGGGGGQQGHESNVGKLSPTSSTVVGLVKSAGGECISSFQNSLEGTTRVNTGAQDSQAATRVRMISDDEKEPTGNGSSLPSLEAIEGARKNSVADEAAGLESFDPGESETNSFTLHDAGPHEPLEKKRKKVTAPADDCRGHASSSLCPPESVVFENDNTLKPKRCKNEDGTPRKSTTKEEVQKPKAEGSSQNAADNSDNDSSQGRSKEMNTGKSSHADLCKQDYIHVRARRGQATDSHSLAERIRREKISERMKHLQDLVPGCSKVTGKAVMLDEIINYVQSLQRQVEHLSMRLATVPAEMDVNFDIMSTKEMMQQSFGATGPIDHASFISHNAKQQEPVGTLDTIGAYAVDFRCSLNGNMETGSNCGVTPGSTMWDGDLQSIVQMGILQCGPTSLMSQGFNCHLPVSNMKVEL</sequence>
<organism evidence="7 8">
    <name type="scientific">Sphagnum troendelagicum</name>
    <dbReference type="NCBI Taxonomy" id="128251"/>
    <lineage>
        <taxon>Eukaryota</taxon>
        <taxon>Viridiplantae</taxon>
        <taxon>Streptophyta</taxon>
        <taxon>Embryophyta</taxon>
        <taxon>Bryophyta</taxon>
        <taxon>Sphagnophytina</taxon>
        <taxon>Sphagnopsida</taxon>
        <taxon>Sphagnales</taxon>
        <taxon>Sphagnaceae</taxon>
        <taxon>Sphagnum</taxon>
    </lineage>
</organism>
<evidence type="ECO:0000256" key="3">
    <source>
        <dbReference type="ARBA" id="ARBA00023163"/>
    </source>
</evidence>
<dbReference type="Proteomes" id="UP001497512">
    <property type="component" value="Chromosome 5"/>
</dbReference>
<evidence type="ECO:0000313" key="8">
    <source>
        <dbReference type="Proteomes" id="UP001497512"/>
    </source>
</evidence>
<dbReference type="PANTHER" id="PTHR12565:SF184">
    <property type="entry name" value="BHLH TRANSCRIPTION FACTOR"/>
    <property type="match status" value="1"/>
</dbReference>
<feature type="region of interest" description="Disordered" evidence="5">
    <location>
        <begin position="317"/>
        <end position="345"/>
    </location>
</feature>
<evidence type="ECO:0000256" key="1">
    <source>
        <dbReference type="ARBA" id="ARBA00004123"/>
    </source>
</evidence>
<feature type="region of interest" description="Disordered" evidence="5">
    <location>
        <begin position="371"/>
        <end position="405"/>
    </location>
</feature>
<dbReference type="SUPFAM" id="SSF47459">
    <property type="entry name" value="HLH, helix-loop-helix DNA-binding domain"/>
    <property type="match status" value="1"/>
</dbReference>
<feature type="compositionally biased region" description="Polar residues" evidence="5">
    <location>
        <begin position="371"/>
        <end position="383"/>
    </location>
</feature>
<dbReference type="InterPro" id="IPR036638">
    <property type="entry name" value="HLH_DNA-bd_sf"/>
</dbReference>
<evidence type="ECO:0000256" key="2">
    <source>
        <dbReference type="ARBA" id="ARBA00023015"/>
    </source>
</evidence>
<gene>
    <name evidence="7" type="ORF">CSSPTR1EN2_LOCUS18330</name>
</gene>
<feature type="compositionally biased region" description="Polar residues" evidence="5">
    <location>
        <begin position="512"/>
        <end position="528"/>
    </location>
</feature>
<feature type="region of interest" description="Disordered" evidence="5">
    <location>
        <begin position="425"/>
        <end position="541"/>
    </location>
</feature>
<feature type="compositionally biased region" description="Basic and acidic residues" evidence="5">
    <location>
        <begin position="489"/>
        <end position="510"/>
    </location>
</feature>
<dbReference type="EMBL" id="OZ019897">
    <property type="protein sequence ID" value="CAK9226620.1"/>
    <property type="molecule type" value="Genomic_DNA"/>
</dbReference>
<evidence type="ECO:0000256" key="5">
    <source>
        <dbReference type="SAM" id="MobiDB-lite"/>
    </source>
</evidence>
<dbReference type="Gene3D" id="4.10.280.10">
    <property type="entry name" value="Helix-loop-helix DNA-binding domain"/>
    <property type="match status" value="1"/>
</dbReference>
<protein>
    <recommendedName>
        <fullName evidence="6">BHLH domain-containing protein</fullName>
    </recommendedName>
</protein>
<proteinExistence type="predicted"/>
<dbReference type="InterPro" id="IPR024097">
    <property type="entry name" value="bHLH_ZIP_TF"/>
</dbReference>
<dbReference type="CDD" id="cd18919">
    <property type="entry name" value="bHLH_AtBPE_like"/>
    <property type="match status" value="1"/>
</dbReference>
<name>A0ABP0UQ77_9BRYO</name>
<accession>A0ABP0UQ77</accession>
<evidence type="ECO:0000259" key="6">
    <source>
        <dbReference type="PROSITE" id="PS50888"/>
    </source>
</evidence>
<dbReference type="PANTHER" id="PTHR12565">
    <property type="entry name" value="STEROL REGULATORY ELEMENT-BINDING PROTEIN"/>
    <property type="match status" value="1"/>
</dbReference>
<dbReference type="SMART" id="SM00353">
    <property type="entry name" value="HLH"/>
    <property type="match status" value="1"/>
</dbReference>
<evidence type="ECO:0000256" key="4">
    <source>
        <dbReference type="ARBA" id="ARBA00023242"/>
    </source>
</evidence>